<keyword evidence="5" id="KW-1185">Reference proteome</keyword>
<sequence length="95" mass="10460">MVRWQPPPPGAQNGEITGYKIRYRKGTRKSEAAETTGGTQLFQLIDGLERGTEYTFRVSAITVNGSGPATEWSTAETFESDLDGKILFPYLSSLN</sequence>
<reference evidence="4" key="3">
    <citation type="submission" date="2025-09" db="UniProtKB">
        <authorList>
            <consortium name="Ensembl"/>
        </authorList>
    </citation>
    <scope>IDENTIFICATION</scope>
</reference>
<dbReference type="Ensembl" id="ENSHHUT00000071055.1">
    <property type="protein sequence ID" value="ENSHHUP00000068749.1"/>
    <property type="gene ID" value="ENSHHUG00000040510.1"/>
</dbReference>
<dbReference type="GeneTree" id="ENSGT00940000156684"/>
<dbReference type="GO" id="GO:0098609">
    <property type="term" value="P:cell-cell adhesion"/>
    <property type="evidence" value="ECO:0007669"/>
    <property type="project" value="TreeGrafter"/>
</dbReference>
<dbReference type="STRING" id="62062.ENSHHUP00000068749"/>
<dbReference type="InterPro" id="IPR036116">
    <property type="entry name" value="FN3_sf"/>
</dbReference>
<dbReference type="Proteomes" id="UP000314982">
    <property type="component" value="Unassembled WGS sequence"/>
</dbReference>
<protein>
    <recommendedName>
        <fullName evidence="3">Fibronectin type-III domain-containing protein</fullName>
    </recommendedName>
</protein>
<feature type="domain" description="Fibronectin type-III" evidence="3">
    <location>
        <begin position="1"/>
        <end position="80"/>
    </location>
</feature>
<reference evidence="4" key="2">
    <citation type="submission" date="2025-08" db="UniProtKB">
        <authorList>
            <consortium name="Ensembl"/>
        </authorList>
    </citation>
    <scope>IDENTIFICATION</scope>
</reference>
<proteinExistence type="predicted"/>
<evidence type="ECO:0000313" key="5">
    <source>
        <dbReference type="Proteomes" id="UP000314982"/>
    </source>
</evidence>
<name>A0A4W5Q8C8_9TELE</name>
<accession>A0A4W5Q8C8</accession>
<dbReference type="Pfam" id="PF00041">
    <property type="entry name" value="fn3"/>
    <property type="match status" value="1"/>
</dbReference>
<evidence type="ECO:0000259" key="3">
    <source>
        <dbReference type="PROSITE" id="PS50853"/>
    </source>
</evidence>
<evidence type="ECO:0000313" key="4">
    <source>
        <dbReference type="Ensembl" id="ENSHHUP00000068749.1"/>
    </source>
</evidence>
<dbReference type="Gene3D" id="2.60.40.10">
    <property type="entry name" value="Immunoglobulins"/>
    <property type="match status" value="1"/>
</dbReference>
<dbReference type="AlphaFoldDB" id="A0A4W5Q8C8"/>
<keyword evidence="1" id="KW-0677">Repeat</keyword>
<dbReference type="PROSITE" id="PS50853">
    <property type="entry name" value="FN3"/>
    <property type="match status" value="1"/>
</dbReference>
<dbReference type="PANTHER" id="PTHR44170:SF8">
    <property type="entry name" value="NETRIN RECEPTOR DCC"/>
    <property type="match status" value="1"/>
</dbReference>
<dbReference type="SUPFAM" id="SSF49265">
    <property type="entry name" value="Fibronectin type III"/>
    <property type="match status" value="1"/>
</dbReference>
<dbReference type="InterPro" id="IPR003961">
    <property type="entry name" value="FN3_dom"/>
</dbReference>
<dbReference type="CDD" id="cd00063">
    <property type="entry name" value="FN3"/>
    <property type="match status" value="1"/>
</dbReference>
<evidence type="ECO:0000256" key="1">
    <source>
        <dbReference type="ARBA" id="ARBA00022737"/>
    </source>
</evidence>
<evidence type="ECO:0000256" key="2">
    <source>
        <dbReference type="ARBA" id="ARBA00023157"/>
    </source>
</evidence>
<dbReference type="PANTHER" id="PTHR44170">
    <property type="entry name" value="PROTEIN SIDEKICK"/>
    <property type="match status" value="1"/>
</dbReference>
<organism evidence="4 5">
    <name type="scientific">Hucho hucho</name>
    <name type="common">huchen</name>
    <dbReference type="NCBI Taxonomy" id="62062"/>
    <lineage>
        <taxon>Eukaryota</taxon>
        <taxon>Metazoa</taxon>
        <taxon>Chordata</taxon>
        <taxon>Craniata</taxon>
        <taxon>Vertebrata</taxon>
        <taxon>Euteleostomi</taxon>
        <taxon>Actinopterygii</taxon>
        <taxon>Neopterygii</taxon>
        <taxon>Teleostei</taxon>
        <taxon>Protacanthopterygii</taxon>
        <taxon>Salmoniformes</taxon>
        <taxon>Salmonidae</taxon>
        <taxon>Salmoninae</taxon>
        <taxon>Hucho</taxon>
    </lineage>
</organism>
<dbReference type="PRINTS" id="PR00014">
    <property type="entry name" value="FNTYPEIII"/>
</dbReference>
<keyword evidence="2" id="KW-1015">Disulfide bond</keyword>
<reference evidence="5" key="1">
    <citation type="submission" date="2018-06" db="EMBL/GenBank/DDBJ databases">
        <title>Genome assembly of Danube salmon.</title>
        <authorList>
            <person name="Macqueen D.J."/>
            <person name="Gundappa M.K."/>
        </authorList>
    </citation>
    <scope>NUCLEOTIDE SEQUENCE [LARGE SCALE GENOMIC DNA]</scope>
</reference>
<dbReference type="InterPro" id="IPR013783">
    <property type="entry name" value="Ig-like_fold"/>
</dbReference>
<dbReference type="FunFam" id="2.60.40.10:FF:000028">
    <property type="entry name" value="Neuronal cell adhesion molecule"/>
    <property type="match status" value="1"/>
</dbReference>